<keyword evidence="7" id="KW-0819">tRNA processing</keyword>
<dbReference type="OrthoDB" id="166907at2759"/>
<dbReference type="InterPro" id="IPR027417">
    <property type="entry name" value="P-loop_NTPase"/>
</dbReference>
<evidence type="ECO:0000256" key="6">
    <source>
        <dbReference type="ARBA" id="ARBA00022490"/>
    </source>
</evidence>
<reference evidence="9" key="1">
    <citation type="journal article" date="2020" name="Stud. Mycol.">
        <title>101 Dothideomycetes genomes: a test case for predicting lifestyles and emergence of pathogens.</title>
        <authorList>
            <person name="Haridas S."/>
            <person name="Albert R."/>
            <person name="Binder M."/>
            <person name="Bloem J."/>
            <person name="Labutti K."/>
            <person name="Salamov A."/>
            <person name="Andreopoulos B."/>
            <person name="Baker S."/>
            <person name="Barry K."/>
            <person name="Bills G."/>
            <person name="Bluhm B."/>
            <person name="Cannon C."/>
            <person name="Castanera R."/>
            <person name="Culley D."/>
            <person name="Daum C."/>
            <person name="Ezra D."/>
            <person name="Gonzalez J."/>
            <person name="Henrissat B."/>
            <person name="Kuo A."/>
            <person name="Liang C."/>
            <person name="Lipzen A."/>
            <person name="Lutzoni F."/>
            <person name="Magnuson J."/>
            <person name="Mondo S."/>
            <person name="Nolan M."/>
            <person name="Ohm R."/>
            <person name="Pangilinan J."/>
            <person name="Park H.-J."/>
            <person name="Ramirez L."/>
            <person name="Alfaro M."/>
            <person name="Sun H."/>
            <person name="Tritt A."/>
            <person name="Yoshinaga Y."/>
            <person name="Zwiers L.-H."/>
            <person name="Turgeon B."/>
            <person name="Goodwin S."/>
            <person name="Spatafora J."/>
            <person name="Crous P."/>
            <person name="Grigoriev I."/>
        </authorList>
    </citation>
    <scope>NUCLEOTIDE SEQUENCE</scope>
    <source>
        <strain evidence="9">CBS 115976</strain>
    </source>
</reference>
<gene>
    <name evidence="9" type="ORF">BT63DRAFT_422523</name>
</gene>
<evidence type="ECO:0000256" key="2">
    <source>
        <dbReference type="ARBA" id="ARBA00004496"/>
    </source>
</evidence>
<evidence type="ECO:0000256" key="8">
    <source>
        <dbReference type="ARBA" id="ARBA00023242"/>
    </source>
</evidence>
<dbReference type="AlphaFoldDB" id="A0A6A6UKP0"/>
<protein>
    <recommendedName>
        <fullName evidence="5">Elongator complex protein 5</fullName>
    </recommendedName>
</protein>
<proteinExistence type="inferred from homology"/>
<keyword evidence="8" id="KW-0539">Nucleus</keyword>
<dbReference type="GO" id="GO:0033588">
    <property type="term" value="C:elongator holoenzyme complex"/>
    <property type="evidence" value="ECO:0007669"/>
    <property type="project" value="InterPro"/>
</dbReference>
<name>A0A6A6UKP0_9PEZI</name>
<dbReference type="Pfam" id="PF10483">
    <property type="entry name" value="Elong_Iki1"/>
    <property type="match status" value="1"/>
</dbReference>
<keyword evidence="6" id="KW-0963">Cytoplasm</keyword>
<dbReference type="UniPathway" id="UPA00988"/>
<keyword evidence="10" id="KW-1185">Reference proteome</keyword>
<dbReference type="Gene3D" id="3.40.50.300">
    <property type="entry name" value="P-loop containing nucleotide triphosphate hydrolases"/>
    <property type="match status" value="1"/>
</dbReference>
<comment type="similarity">
    <text evidence="4">Belongs to the ELP5 family.</text>
</comment>
<evidence type="ECO:0000313" key="10">
    <source>
        <dbReference type="Proteomes" id="UP000799302"/>
    </source>
</evidence>
<dbReference type="CDD" id="cd19496">
    <property type="entry name" value="Elp5"/>
    <property type="match status" value="1"/>
</dbReference>
<comment type="subcellular location">
    <subcellularLocation>
        <location evidence="2">Cytoplasm</location>
    </subcellularLocation>
    <subcellularLocation>
        <location evidence="1">Nucleus</location>
    </subcellularLocation>
</comment>
<dbReference type="Proteomes" id="UP000799302">
    <property type="component" value="Unassembled WGS sequence"/>
</dbReference>
<evidence type="ECO:0000256" key="4">
    <source>
        <dbReference type="ARBA" id="ARBA00009567"/>
    </source>
</evidence>
<dbReference type="EMBL" id="MU004232">
    <property type="protein sequence ID" value="KAF2672017.1"/>
    <property type="molecule type" value="Genomic_DNA"/>
</dbReference>
<dbReference type="PANTHER" id="PTHR15641">
    <property type="entry name" value="ELONGATOR COMPLEX PROTEIN 5"/>
    <property type="match status" value="1"/>
</dbReference>
<organism evidence="9 10">
    <name type="scientific">Microthyrium microscopicum</name>
    <dbReference type="NCBI Taxonomy" id="703497"/>
    <lineage>
        <taxon>Eukaryota</taxon>
        <taxon>Fungi</taxon>
        <taxon>Dikarya</taxon>
        <taxon>Ascomycota</taxon>
        <taxon>Pezizomycotina</taxon>
        <taxon>Dothideomycetes</taxon>
        <taxon>Dothideomycetes incertae sedis</taxon>
        <taxon>Microthyriales</taxon>
        <taxon>Microthyriaceae</taxon>
        <taxon>Microthyrium</taxon>
    </lineage>
</organism>
<evidence type="ECO:0000256" key="7">
    <source>
        <dbReference type="ARBA" id="ARBA00022694"/>
    </source>
</evidence>
<evidence type="ECO:0000256" key="5">
    <source>
        <dbReference type="ARBA" id="ARBA00020264"/>
    </source>
</evidence>
<dbReference type="GO" id="GO:0005634">
    <property type="term" value="C:nucleus"/>
    <property type="evidence" value="ECO:0007669"/>
    <property type="project" value="UniProtKB-SubCell"/>
</dbReference>
<dbReference type="GO" id="GO:0000049">
    <property type="term" value="F:tRNA binding"/>
    <property type="evidence" value="ECO:0007669"/>
    <property type="project" value="TreeGrafter"/>
</dbReference>
<comment type="pathway">
    <text evidence="3">tRNA modification; 5-methoxycarbonylmethyl-2-thiouridine-tRNA biosynthesis.</text>
</comment>
<dbReference type="GO" id="GO:0005829">
    <property type="term" value="C:cytosol"/>
    <property type="evidence" value="ECO:0007669"/>
    <property type="project" value="TreeGrafter"/>
</dbReference>
<evidence type="ECO:0000313" key="9">
    <source>
        <dbReference type="EMBL" id="KAF2672017.1"/>
    </source>
</evidence>
<evidence type="ECO:0000256" key="1">
    <source>
        <dbReference type="ARBA" id="ARBA00004123"/>
    </source>
</evidence>
<dbReference type="PANTHER" id="PTHR15641:SF1">
    <property type="entry name" value="ELONGATOR COMPLEX PROTEIN 5"/>
    <property type="match status" value="1"/>
</dbReference>
<evidence type="ECO:0000256" key="3">
    <source>
        <dbReference type="ARBA" id="ARBA00005043"/>
    </source>
</evidence>
<sequence>MAAEIQHRRTHNLLLINRILSCRDQVSPFTLILDSLQQSGWPLLTKIISRAKISKVHITFVSFETVRKPAQVDDFIPCHGKSHLEVQRLLTTKIQPSRKSLLIFDTLHPLLNQPTFSPAPFLGTLLSPSATIVALVHADVPVTAPANVYAADALTLLRYMATAILTTHSLAHTVARKIARDRSLAEPAFGLETGVDGVVVSAGSNSAVNVVVEMEQRRKSGRSVVEWFVVATTTATGDGELRAMGDLRGRSEDVVLLEDHAAYPKPALDNGREEGEGMDSTFNLGLTEEQRRDREKVVLPYFDAQKEGGGLGGRILYDMGAEDDFDEEEDEI</sequence>
<accession>A0A6A6UKP0</accession>
<dbReference type="GO" id="GO:0002098">
    <property type="term" value="P:tRNA wobble uridine modification"/>
    <property type="evidence" value="ECO:0007669"/>
    <property type="project" value="InterPro"/>
</dbReference>
<dbReference type="InterPro" id="IPR019519">
    <property type="entry name" value="Elp5"/>
</dbReference>